<evidence type="ECO:0000256" key="1">
    <source>
        <dbReference type="SAM" id="Phobius"/>
    </source>
</evidence>
<keyword evidence="1" id="KW-1133">Transmembrane helix</keyword>
<organism evidence="2">
    <name type="scientific">Arundo donax</name>
    <name type="common">Giant reed</name>
    <name type="synonym">Donax arundinaceus</name>
    <dbReference type="NCBI Taxonomy" id="35708"/>
    <lineage>
        <taxon>Eukaryota</taxon>
        <taxon>Viridiplantae</taxon>
        <taxon>Streptophyta</taxon>
        <taxon>Embryophyta</taxon>
        <taxon>Tracheophyta</taxon>
        <taxon>Spermatophyta</taxon>
        <taxon>Magnoliopsida</taxon>
        <taxon>Liliopsida</taxon>
        <taxon>Poales</taxon>
        <taxon>Poaceae</taxon>
        <taxon>PACMAD clade</taxon>
        <taxon>Arundinoideae</taxon>
        <taxon>Arundineae</taxon>
        <taxon>Arundo</taxon>
    </lineage>
</organism>
<protein>
    <submittedName>
        <fullName evidence="2">Uncharacterized protein</fullName>
    </submittedName>
</protein>
<reference evidence="2" key="2">
    <citation type="journal article" date="2015" name="Data Brief">
        <title>Shoot transcriptome of the giant reed, Arundo donax.</title>
        <authorList>
            <person name="Barrero R.A."/>
            <person name="Guerrero F.D."/>
            <person name="Moolhuijzen P."/>
            <person name="Goolsby J.A."/>
            <person name="Tidwell J."/>
            <person name="Bellgard S.E."/>
            <person name="Bellgard M.I."/>
        </authorList>
    </citation>
    <scope>NUCLEOTIDE SEQUENCE</scope>
    <source>
        <tissue evidence="2">Shoot tissue taken approximately 20 cm above the soil surface</tissue>
    </source>
</reference>
<sequence length="48" mass="5897">MRNLRKLLMLLRRMVGQYLVVSQVILVFELYCINYFVFTRRCLFLVPK</sequence>
<dbReference type="EMBL" id="GBRH01264107">
    <property type="protein sequence ID" value="JAD33788.1"/>
    <property type="molecule type" value="Transcribed_RNA"/>
</dbReference>
<keyword evidence="1" id="KW-0472">Membrane</keyword>
<name>A0A0A8Z7Y9_ARUDO</name>
<feature type="transmembrane region" description="Helical" evidence="1">
    <location>
        <begin position="20"/>
        <end position="38"/>
    </location>
</feature>
<evidence type="ECO:0000313" key="2">
    <source>
        <dbReference type="EMBL" id="JAD33788.1"/>
    </source>
</evidence>
<reference evidence="2" key="1">
    <citation type="submission" date="2014-09" db="EMBL/GenBank/DDBJ databases">
        <authorList>
            <person name="Magalhaes I.L.F."/>
            <person name="Oliveira U."/>
            <person name="Santos F.R."/>
            <person name="Vidigal T.H.D.A."/>
            <person name="Brescovit A.D."/>
            <person name="Santos A.J."/>
        </authorList>
    </citation>
    <scope>NUCLEOTIDE SEQUENCE</scope>
    <source>
        <tissue evidence="2">Shoot tissue taken approximately 20 cm above the soil surface</tissue>
    </source>
</reference>
<keyword evidence="1" id="KW-0812">Transmembrane</keyword>
<accession>A0A0A8Z7Y9</accession>
<dbReference type="AlphaFoldDB" id="A0A0A8Z7Y9"/>
<proteinExistence type="predicted"/>